<protein>
    <submittedName>
        <fullName evidence="15">Uncharacterized protein LOC100210913</fullName>
    </submittedName>
</protein>
<dbReference type="InterPro" id="IPR012171">
    <property type="entry name" value="Fatty_acid_desaturase"/>
</dbReference>
<comment type="pathway">
    <text evidence="2">Lipid metabolism.</text>
</comment>
<feature type="transmembrane region" description="Helical" evidence="12">
    <location>
        <begin position="289"/>
        <end position="308"/>
    </location>
</feature>
<accession>A0ABM4CHB8</accession>
<keyword evidence="7 12" id="KW-1133">Transmembrane helix</keyword>
<feature type="transmembrane region" description="Helical" evidence="12">
    <location>
        <begin position="314"/>
        <end position="337"/>
    </location>
</feature>
<feature type="domain" description="Cytochrome b5 heme-binding" evidence="13">
    <location>
        <begin position="7"/>
        <end position="82"/>
    </location>
</feature>
<evidence type="ECO:0000256" key="6">
    <source>
        <dbReference type="ARBA" id="ARBA00022723"/>
    </source>
</evidence>
<name>A0ABM4CHB8_HYDVU</name>
<evidence type="ECO:0000256" key="3">
    <source>
        <dbReference type="ARBA" id="ARBA00009295"/>
    </source>
</evidence>
<evidence type="ECO:0000256" key="8">
    <source>
        <dbReference type="ARBA" id="ARBA00023002"/>
    </source>
</evidence>
<comment type="similarity">
    <text evidence="3">Belongs to the fatty acid desaturase type 1 family.</text>
</comment>
<evidence type="ECO:0000256" key="9">
    <source>
        <dbReference type="ARBA" id="ARBA00023004"/>
    </source>
</evidence>
<sequence>MTAAHELPIYSREEVALHTAKSDAWVIIRDKVYNVTNWLDKHPGGVSLILNLAGKDCSVEFNSFHLNPNYDRLKPFLIGQLPAAQWHKDTQLGKDLKALFEELKNLKAFESDYWLYIKLASIISSLFVASIYFLHFSSSYWSLCLSAMFLGLFWQQLAFVGHDLGHHAVTHNKKKDETLGYIFGNFLQGISVAWWRHSHNTHHTLTNSINHDPDIQHLPVLAVSKSYFNNIFSTYYHRVLKFDRIAHLFVSIQHYMFFPIMGLARFNLYAQSFIFNLIGVGASSKGKQAELFSLLGFWTWFLMLLMYISSTLSYSHAIIFLFLSHATAGLVHIQICISHFSMETYMGVPQSNYENDGYFLSQLMTTMNVDCPPWMDLFHGGLQFQIEHHIFPHLTRSKLRYVQGRLQSLCKKHGLPHHSKPFFGAVLAVVEKLHETSKELKLSNMIWDGMNLVG</sequence>
<dbReference type="GeneID" id="100210913"/>
<dbReference type="PIRSF" id="PIRSF015921">
    <property type="entry name" value="FA_sphinglp_des"/>
    <property type="match status" value="1"/>
</dbReference>
<dbReference type="Pfam" id="PF00173">
    <property type="entry name" value="Cyt-b5"/>
    <property type="match status" value="1"/>
</dbReference>
<proteinExistence type="inferred from homology"/>
<evidence type="ECO:0000256" key="1">
    <source>
        <dbReference type="ARBA" id="ARBA00004141"/>
    </source>
</evidence>
<evidence type="ECO:0000313" key="15">
    <source>
        <dbReference type="RefSeq" id="XP_065661110.1"/>
    </source>
</evidence>
<dbReference type="SUPFAM" id="SSF55856">
    <property type="entry name" value="Cytochrome b5-like heme/steroid binding domain"/>
    <property type="match status" value="1"/>
</dbReference>
<dbReference type="Proteomes" id="UP001652625">
    <property type="component" value="Chromosome 09"/>
</dbReference>
<keyword evidence="14" id="KW-1185">Reference proteome</keyword>
<keyword evidence="5 12" id="KW-0812">Transmembrane</keyword>
<keyword evidence="4" id="KW-0349">Heme</keyword>
<evidence type="ECO:0000256" key="4">
    <source>
        <dbReference type="ARBA" id="ARBA00022617"/>
    </source>
</evidence>
<organism evidence="14 15">
    <name type="scientific">Hydra vulgaris</name>
    <name type="common">Hydra</name>
    <name type="synonym">Hydra attenuata</name>
    <dbReference type="NCBI Taxonomy" id="6087"/>
    <lineage>
        <taxon>Eukaryota</taxon>
        <taxon>Metazoa</taxon>
        <taxon>Cnidaria</taxon>
        <taxon>Hydrozoa</taxon>
        <taxon>Hydroidolina</taxon>
        <taxon>Anthoathecata</taxon>
        <taxon>Aplanulata</taxon>
        <taxon>Hydridae</taxon>
        <taxon>Hydra</taxon>
    </lineage>
</organism>
<evidence type="ECO:0000256" key="11">
    <source>
        <dbReference type="ARBA" id="ARBA00023136"/>
    </source>
</evidence>
<evidence type="ECO:0000259" key="13">
    <source>
        <dbReference type="PROSITE" id="PS50255"/>
    </source>
</evidence>
<evidence type="ECO:0000313" key="14">
    <source>
        <dbReference type="Proteomes" id="UP001652625"/>
    </source>
</evidence>
<evidence type="ECO:0000256" key="10">
    <source>
        <dbReference type="ARBA" id="ARBA00023098"/>
    </source>
</evidence>
<feature type="transmembrane region" description="Helical" evidence="12">
    <location>
        <begin position="179"/>
        <end position="197"/>
    </location>
</feature>
<dbReference type="CDD" id="cd03506">
    <property type="entry name" value="Delta6-FADS-like"/>
    <property type="match status" value="1"/>
</dbReference>
<keyword evidence="11 12" id="KW-0472">Membrane</keyword>
<feature type="transmembrane region" description="Helical" evidence="12">
    <location>
        <begin position="113"/>
        <end position="134"/>
    </location>
</feature>
<dbReference type="RefSeq" id="XP_065661110.1">
    <property type="nucleotide sequence ID" value="XM_065805038.1"/>
</dbReference>
<dbReference type="Pfam" id="PF00487">
    <property type="entry name" value="FA_desaturase"/>
    <property type="match status" value="1"/>
</dbReference>
<dbReference type="PANTHER" id="PTHR19353:SF30">
    <property type="entry name" value="DELTA 8-(E)-SPHINGOLIPID DESATURASE"/>
    <property type="match status" value="1"/>
</dbReference>
<evidence type="ECO:0000256" key="12">
    <source>
        <dbReference type="SAM" id="Phobius"/>
    </source>
</evidence>
<dbReference type="Gene3D" id="3.10.120.10">
    <property type="entry name" value="Cytochrome b5-like heme/steroid binding domain"/>
    <property type="match status" value="1"/>
</dbReference>
<keyword evidence="9" id="KW-0408">Iron</keyword>
<dbReference type="PROSITE" id="PS50255">
    <property type="entry name" value="CYTOCHROME_B5_2"/>
    <property type="match status" value="1"/>
</dbReference>
<dbReference type="InterPro" id="IPR005804">
    <property type="entry name" value="FA_desaturase_dom"/>
</dbReference>
<dbReference type="SMART" id="SM01117">
    <property type="entry name" value="Cyt-b5"/>
    <property type="match status" value="1"/>
</dbReference>
<evidence type="ECO:0000256" key="2">
    <source>
        <dbReference type="ARBA" id="ARBA00005189"/>
    </source>
</evidence>
<comment type="subcellular location">
    <subcellularLocation>
        <location evidence="1">Membrane</location>
        <topology evidence="1">Multi-pass membrane protein</topology>
    </subcellularLocation>
</comment>
<evidence type="ECO:0000256" key="5">
    <source>
        <dbReference type="ARBA" id="ARBA00022692"/>
    </source>
</evidence>
<keyword evidence="8" id="KW-0560">Oxidoreductase</keyword>
<reference evidence="15" key="1">
    <citation type="submission" date="2025-08" db="UniProtKB">
        <authorList>
            <consortium name="RefSeq"/>
        </authorList>
    </citation>
    <scope>IDENTIFICATION</scope>
</reference>
<keyword evidence="6" id="KW-0479">Metal-binding</keyword>
<feature type="transmembrane region" description="Helical" evidence="12">
    <location>
        <begin position="140"/>
        <end position="159"/>
    </location>
</feature>
<keyword evidence="10" id="KW-0443">Lipid metabolism</keyword>
<dbReference type="PANTHER" id="PTHR19353">
    <property type="entry name" value="FATTY ACID DESATURASE 2"/>
    <property type="match status" value="1"/>
</dbReference>
<evidence type="ECO:0000256" key="7">
    <source>
        <dbReference type="ARBA" id="ARBA00022989"/>
    </source>
</evidence>
<feature type="transmembrane region" description="Helical" evidence="12">
    <location>
        <begin position="245"/>
        <end position="268"/>
    </location>
</feature>
<gene>
    <name evidence="15" type="primary">LOC100210913</name>
</gene>
<dbReference type="InterPro" id="IPR001199">
    <property type="entry name" value="Cyt_B5-like_heme/steroid-bd"/>
</dbReference>
<dbReference type="InterPro" id="IPR036400">
    <property type="entry name" value="Cyt_B5-like_heme/steroid_sf"/>
</dbReference>